<name>A0A5B6WD36_9ROSI</name>
<keyword evidence="1" id="KW-0813">Transport</keyword>
<evidence type="ECO:0000313" key="1">
    <source>
        <dbReference type="EMBL" id="KAA3479058.1"/>
    </source>
</evidence>
<keyword evidence="1" id="KW-0406">Ion transport</keyword>
<dbReference type="AlphaFoldDB" id="A0A5B6WD36"/>
<accession>A0A5B6WD36</accession>
<proteinExistence type="predicted"/>
<sequence>MVFTITRPSNKGCLYIKHTCTCFDVGTLTSTSYTISPPQAPLLLPLKPLSVSPSLSPSSFSLPSSFFFLSEISLLQLATALLHTHVCHFQCFPFSWSFSFHSSKNN</sequence>
<comment type="caution">
    <text evidence="1">The sequence shown here is derived from an EMBL/GenBank/DDBJ whole genome shotgun (WGS) entry which is preliminary data.</text>
</comment>
<keyword evidence="1" id="KW-0407">Ion channel</keyword>
<evidence type="ECO:0000313" key="2">
    <source>
        <dbReference type="Proteomes" id="UP000325315"/>
    </source>
</evidence>
<dbReference type="EMBL" id="SMMG02000003">
    <property type="protein sequence ID" value="KAA3479058.1"/>
    <property type="molecule type" value="Genomic_DNA"/>
</dbReference>
<keyword evidence="2" id="KW-1185">Reference proteome</keyword>
<dbReference type="Proteomes" id="UP000325315">
    <property type="component" value="Unassembled WGS sequence"/>
</dbReference>
<gene>
    <name evidence="1" type="ORF">EPI10_019608</name>
</gene>
<dbReference type="GO" id="GO:0034220">
    <property type="term" value="P:monoatomic ion transmembrane transport"/>
    <property type="evidence" value="ECO:0007669"/>
    <property type="project" value="UniProtKB-KW"/>
</dbReference>
<reference evidence="2" key="1">
    <citation type="journal article" date="2019" name="Plant Biotechnol. J.">
        <title>Genome sequencing of the Australian wild diploid species Gossypium australe highlights disease resistance and delayed gland morphogenesis.</title>
        <authorList>
            <person name="Cai Y."/>
            <person name="Cai X."/>
            <person name="Wang Q."/>
            <person name="Wang P."/>
            <person name="Zhang Y."/>
            <person name="Cai C."/>
            <person name="Xu Y."/>
            <person name="Wang K."/>
            <person name="Zhou Z."/>
            <person name="Wang C."/>
            <person name="Geng S."/>
            <person name="Li B."/>
            <person name="Dong Q."/>
            <person name="Hou Y."/>
            <person name="Wang H."/>
            <person name="Ai P."/>
            <person name="Liu Z."/>
            <person name="Yi F."/>
            <person name="Sun M."/>
            <person name="An G."/>
            <person name="Cheng J."/>
            <person name="Zhang Y."/>
            <person name="Shi Q."/>
            <person name="Xie Y."/>
            <person name="Shi X."/>
            <person name="Chang Y."/>
            <person name="Huang F."/>
            <person name="Chen Y."/>
            <person name="Hong S."/>
            <person name="Mi L."/>
            <person name="Sun Q."/>
            <person name="Zhang L."/>
            <person name="Zhou B."/>
            <person name="Peng R."/>
            <person name="Zhang X."/>
            <person name="Liu F."/>
        </authorList>
    </citation>
    <scope>NUCLEOTIDE SEQUENCE [LARGE SCALE GENOMIC DNA]</scope>
    <source>
        <strain evidence="2">cv. PA1801</strain>
    </source>
</reference>
<dbReference type="OrthoDB" id="426293at2759"/>
<protein>
    <submittedName>
        <fullName evidence="1">Potassium channel KAT1-like</fullName>
    </submittedName>
</protein>
<organism evidence="1 2">
    <name type="scientific">Gossypium australe</name>
    <dbReference type="NCBI Taxonomy" id="47621"/>
    <lineage>
        <taxon>Eukaryota</taxon>
        <taxon>Viridiplantae</taxon>
        <taxon>Streptophyta</taxon>
        <taxon>Embryophyta</taxon>
        <taxon>Tracheophyta</taxon>
        <taxon>Spermatophyta</taxon>
        <taxon>Magnoliopsida</taxon>
        <taxon>eudicotyledons</taxon>
        <taxon>Gunneridae</taxon>
        <taxon>Pentapetalae</taxon>
        <taxon>rosids</taxon>
        <taxon>malvids</taxon>
        <taxon>Malvales</taxon>
        <taxon>Malvaceae</taxon>
        <taxon>Malvoideae</taxon>
        <taxon>Gossypium</taxon>
    </lineage>
</organism>